<dbReference type="GO" id="GO:0016413">
    <property type="term" value="F:O-acetyltransferase activity"/>
    <property type="evidence" value="ECO:0007669"/>
    <property type="project" value="InterPro"/>
</dbReference>
<dbReference type="AlphaFoldDB" id="A0A6P5TIJ3"/>
<feature type="domain" description="Trichome birefringence-like C-terminal" evidence="2">
    <location>
        <begin position="10"/>
        <end position="245"/>
    </location>
</feature>
<evidence type="ECO:0000256" key="1">
    <source>
        <dbReference type="ARBA" id="ARBA00007727"/>
    </source>
</evidence>
<dbReference type="RefSeq" id="XP_021826830.1">
    <property type="nucleotide sequence ID" value="XM_021971138.1"/>
</dbReference>
<dbReference type="PANTHER" id="PTHR32285:SF149">
    <property type="entry name" value="TRICHOME BIREFRINGENCE-LIKE N-TERMINAL DOMAIN-CONTAINING PROTEIN"/>
    <property type="match status" value="1"/>
</dbReference>
<evidence type="ECO:0000313" key="4">
    <source>
        <dbReference type="RefSeq" id="XP_021826830.1"/>
    </source>
</evidence>
<proteinExistence type="inferred from homology"/>
<comment type="similarity">
    <text evidence="1">Belongs to the PC-esterase family. TBL subfamily.</text>
</comment>
<dbReference type="PANTHER" id="PTHR32285">
    <property type="entry name" value="PROTEIN TRICHOME BIREFRINGENCE-LIKE 9-RELATED"/>
    <property type="match status" value="1"/>
</dbReference>
<keyword evidence="3" id="KW-1185">Reference proteome</keyword>
<gene>
    <name evidence="4" type="primary">LOC110766713</name>
</gene>
<organism evidence="3 4">
    <name type="scientific">Prunus avium</name>
    <name type="common">Cherry</name>
    <name type="synonym">Cerasus avium</name>
    <dbReference type="NCBI Taxonomy" id="42229"/>
    <lineage>
        <taxon>Eukaryota</taxon>
        <taxon>Viridiplantae</taxon>
        <taxon>Streptophyta</taxon>
        <taxon>Embryophyta</taxon>
        <taxon>Tracheophyta</taxon>
        <taxon>Spermatophyta</taxon>
        <taxon>Magnoliopsida</taxon>
        <taxon>eudicotyledons</taxon>
        <taxon>Gunneridae</taxon>
        <taxon>Pentapetalae</taxon>
        <taxon>rosids</taxon>
        <taxon>fabids</taxon>
        <taxon>Rosales</taxon>
        <taxon>Rosaceae</taxon>
        <taxon>Amygdaloideae</taxon>
        <taxon>Amygdaleae</taxon>
        <taxon>Prunus</taxon>
    </lineage>
</organism>
<dbReference type="Pfam" id="PF13839">
    <property type="entry name" value="PC-Esterase"/>
    <property type="match status" value="1"/>
</dbReference>
<dbReference type="InterPro" id="IPR029962">
    <property type="entry name" value="TBL"/>
</dbReference>
<evidence type="ECO:0000259" key="2">
    <source>
        <dbReference type="Pfam" id="PF13839"/>
    </source>
</evidence>
<name>A0A6P5TIJ3_PRUAV</name>
<dbReference type="GO" id="GO:0005794">
    <property type="term" value="C:Golgi apparatus"/>
    <property type="evidence" value="ECO:0007669"/>
    <property type="project" value="TreeGrafter"/>
</dbReference>
<protein>
    <submittedName>
        <fullName evidence="4">Protein trichome birefringence-like 43 isoform X2</fullName>
    </submittedName>
</protein>
<evidence type="ECO:0000313" key="3">
    <source>
        <dbReference type="Proteomes" id="UP000515124"/>
    </source>
</evidence>
<accession>A0A6P5TIJ3</accession>
<sequence length="250" mass="28721">MAAHFMPDTKSLACLIYKSAPQAKYNVIRTGGLSILKFPEFDVSIMLSRNSYLVDIMREKIGHVLVLDSIQNGNFWRTFDVLVFDTWHWWLHTGRKQPWDFVRYRGRTYKDMDRMVAYERALRTWATWVDFTVDSSKTQVFFQGVSPDSMNPREWGVANSENCRGQTQPLLGTQYPGGTHPAQLVLERVLRRVSKPVHLLDITTLSQLRKDGHPSAYGYGGSRGTDCTHWCLPGVPDTWNQLLFAALFQS</sequence>
<dbReference type="Proteomes" id="UP000515124">
    <property type="component" value="Unplaced"/>
</dbReference>
<dbReference type="InterPro" id="IPR026057">
    <property type="entry name" value="TBL_C"/>
</dbReference>
<reference evidence="4" key="1">
    <citation type="submission" date="2025-08" db="UniProtKB">
        <authorList>
            <consortium name="RefSeq"/>
        </authorList>
    </citation>
    <scope>IDENTIFICATION</scope>
</reference>
<dbReference type="GeneID" id="110766713"/>